<keyword evidence="1" id="KW-1133">Transmembrane helix</keyword>
<evidence type="ECO:0000259" key="2">
    <source>
        <dbReference type="Pfam" id="PF03067"/>
    </source>
</evidence>
<evidence type="ECO:0000313" key="4">
    <source>
        <dbReference type="Proteomes" id="UP001164746"/>
    </source>
</evidence>
<dbReference type="Proteomes" id="UP001164746">
    <property type="component" value="Chromosome 4"/>
</dbReference>
<evidence type="ECO:0000313" key="3">
    <source>
        <dbReference type="EMBL" id="WAR03536.1"/>
    </source>
</evidence>
<dbReference type="EMBL" id="CP111015">
    <property type="protein sequence ID" value="WAR03536.1"/>
    <property type="molecule type" value="Genomic_DNA"/>
</dbReference>
<accession>A0ABY7E8Q5</accession>
<dbReference type="Pfam" id="PF03067">
    <property type="entry name" value="LPMO_10"/>
    <property type="match status" value="1"/>
</dbReference>
<reference evidence="3" key="1">
    <citation type="submission" date="2022-11" db="EMBL/GenBank/DDBJ databases">
        <title>Centuries of genome instability and evolution in soft-shell clam transmissible cancer (bioRxiv).</title>
        <authorList>
            <person name="Hart S.F.M."/>
            <person name="Yonemitsu M.A."/>
            <person name="Giersch R.M."/>
            <person name="Beal B.F."/>
            <person name="Arriagada G."/>
            <person name="Davis B.W."/>
            <person name="Ostrander E.A."/>
            <person name="Goff S.P."/>
            <person name="Metzger M.J."/>
        </authorList>
    </citation>
    <scope>NUCLEOTIDE SEQUENCE</scope>
    <source>
        <strain evidence="3">MELC-2E11</strain>
        <tissue evidence="3">Siphon/mantle</tissue>
    </source>
</reference>
<dbReference type="PANTHER" id="PTHR21113:SF4">
    <property type="entry name" value="CHITIN-BINDING TYPE-4 DOMAIN-CONTAINING PROTEIN"/>
    <property type="match status" value="1"/>
</dbReference>
<gene>
    <name evidence="3" type="ORF">MAR_010094</name>
</gene>
<protein>
    <recommendedName>
        <fullName evidence="2">Chitin-binding type-4 domain-containing protein</fullName>
    </recommendedName>
</protein>
<keyword evidence="4" id="KW-1185">Reference proteome</keyword>
<evidence type="ECO:0000256" key="1">
    <source>
        <dbReference type="SAM" id="Phobius"/>
    </source>
</evidence>
<name>A0ABY7E8Q5_MYAAR</name>
<organism evidence="3 4">
    <name type="scientific">Mya arenaria</name>
    <name type="common">Soft-shell clam</name>
    <dbReference type="NCBI Taxonomy" id="6604"/>
    <lineage>
        <taxon>Eukaryota</taxon>
        <taxon>Metazoa</taxon>
        <taxon>Spiralia</taxon>
        <taxon>Lophotrochozoa</taxon>
        <taxon>Mollusca</taxon>
        <taxon>Bivalvia</taxon>
        <taxon>Autobranchia</taxon>
        <taxon>Heteroconchia</taxon>
        <taxon>Euheterodonta</taxon>
        <taxon>Imparidentia</taxon>
        <taxon>Neoheterodontei</taxon>
        <taxon>Myida</taxon>
        <taxon>Myoidea</taxon>
        <taxon>Myidae</taxon>
        <taxon>Mya</taxon>
    </lineage>
</organism>
<feature type="domain" description="Chitin-binding type-4" evidence="2">
    <location>
        <begin position="25"/>
        <end position="181"/>
    </location>
</feature>
<keyword evidence="1" id="KW-0812">Transmembrane</keyword>
<dbReference type="InterPro" id="IPR004302">
    <property type="entry name" value="Cellulose/chitin-bd_N"/>
</dbReference>
<proteinExistence type="predicted"/>
<keyword evidence="1" id="KW-0472">Membrane</keyword>
<feature type="transmembrane region" description="Helical" evidence="1">
    <location>
        <begin position="6"/>
        <end position="29"/>
    </location>
</feature>
<sequence>MEITSSIPLVGSVLFVTMVTVVSGHGRLLEPPSRSSLWRFGYKTPINYDDNQLFCGGFDVQWHQNGGRCGVCGDPYKGRRENEAGGKYATGTIARRYTEGQTFSVTVEVTTNHGGYFEFRICPNNDPTRPVTESCLDEHLLQQPSGDTRWLVPDGTRMFSLSLVLPRGLTCSQCVLQWKWNTGCADVAIRAANVEGYASNSQAPMGKVQIGPIIPLNGGTIGSGLQTPNIGSEGSSSAGSSLGSLLIGGAAAQPQLSANFQAIDGGRGFVGTVTAVCKATPLWRSRYILADQWCNTQCAAGACPPIYCQDGCKVLYAN</sequence>
<dbReference type="PANTHER" id="PTHR21113">
    <property type="entry name" value="AGAP001705-PA"/>
    <property type="match status" value="1"/>
</dbReference>